<dbReference type="InterPro" id="IPR005995">
    <property type="entry name" value="Pgm_bpd_ind"/>
</dbReference>
<comment type="pathway">
    <text evidence="3">Carbohydrate degradation; glycolysis; pyruvate from D-glyceraldehyde 3-phosphate: step 3/5.</text>
</comment>
<evidence type="ECO:0000259" key="10">
    <source>
        <dbReference type="Pfam" id="PF06415"/>
    </source>
</evidence>
<sequence>GNSEVGHLNIGSGRIVFQEISRISNAIEDGSFFSNPLFLAAINSARAKKGAVHLMGLLSDGGVHSHSEHIYALLRLCQMQEV</sequence>
<dbReference type="SUPFAM" id="SSF64158">
    <property type="entry name" value="2,3-Bisphosphoglycerate-independent phosphoglycerate mutase, substrate-binding domain"/>
    <property type="match status" value="1"/>
</dbReference>
<evidence type="ECO:0000256" key="3">
    <source>
        <dbReference type="ARBA" id="ARBA00004798"/>
    </source>
</evidence>
<protein>
    <recommendedName>
        <fullName evidence="5">phosphoglycerate mutase (2,3-diphosphoglycerate-independent)</fullName>
        <ecNumber evidence="5">5.4.2.12</ecNumber>
    </recommendedName>
</protein>
<evidence type="ECO:0000256" key="7">
    <source>
        <dbReference type="ARBA" id="ARBA00023152"/>
    </source>
</evidence>
<evidence type="ECO:0000256" key="5">
    <source>
        <dbReference type="ARBA" id="ARBA00012026"/>
    </source>
</evidence>
<evidence type="ECO:0000256" key="4">
    <source>
        <dbReference type="ARBA" id="ARBA00008819"/>
    </source>
</evidence>
<dbReference type="GO" id="GO:0006096">
    <property type="term" value="P:glycolytic process"/>
    <property type="evidence" value="ECO:0007669"/>
    <property type="project" value="UniProtKB-UniPathway"/>
</dbReference>
<dbReference type="InterPro" id="IPR011258">
    <property type="entry name" value="BPG-indep_PGM_N"/>
</dbReference>
<keyword evidence="7" id="KW-0324">Glycolysis</keyword>
<evidence type="ECO:0000256" key="8">
    <source>
        <dbReference type="ARBA" id="ARBA00023211"/>
    </source>
</evidence>
<evidence type="ECO:0000256" key="1">
    <source>
        <dbReference type="ARBA" id="ARBA00000370"/>
    </source>
</evidence>
<gene>
    <name evidence="11" type="ORF">DDZ44_10635</name>
</gene>
<dbReference type="AlphaFoldDB" id="A0A354Z1P4"/>
<comment type="caution">
    <text evidence="11">The sequence shown here is derived from an EMBL/GenBank/DDBJ whole genome shotgun (WGS) entry which is preliminary data.</text>
</comment>
<dbReference type="PANTHER" id="PTHR31637:SF0">
    <property type="entry name" value="2,3-BISPHOSPHOGLYCERATE-INDEPENDENT PHOSPHOGLYCERATE MUTASE"/>
    <property type="match status" value="1"/>
</dbReference>
<dbReference type="InterPro" id="IPR017850">
    <property type="entry name" value="Alkaline_phosphatase_core_sf"/>
</dbReference>
<evidence type="ECO:0000313" key="11">
    <source>
        <dbReference type="EMBL" id="HBK54382.1"/>
    </source>
</evidence>
<dbReference type="GO" id="GO:0004619">
    <property type="term" value="F:phosphoglycerate mutase activity"/>
    <property type="evidence" value="ECO:0007669"/>
    <property type="project" value="UniProtKB-EC"/>
</dbReference>
<evidence type="ECO:0000256" key="6">
    <source>
        <dbReference type="ARBA" id="ARBA00022723"/>
    </source>
</evidence>
<proteinExistence type="inferred from homology"/>
<dbReference type="PANTHER" id="PTHR31637">
    <property type="entry name" value="2,3-BISPHOSPHOGLYCERATE-INDEPENDENT PHOSPHOGLYCERATE MUTASE"/>
    <property type="match status" value="1"/>
</dbReference>
<evidence type="ECO:0000256" key="9">
    <source>
        <dbReference type="ARBA" id="ARBA00023235"/>
    </source>
</evidence>
<dbReference type="UniPathway" id="UPA00109">
    <property type="reaction ID" value="UER00186"/>
</dbReference>
<reference evidence="11 12" key="1">
    <citation type="journal article" date="2018" name="Nat. Biotechnol.">
        <title>A standardized bacterial taxonomy based on genome phylogeny substantially revises the tree of life.</title>
        <authorList>
            <person name="Parks D.H."/>
            <person name="Chuvochina M."/>
            <person name="Waite D.W."/>
            <person name="Rinke C."/>
            <person name="Skarshewski A."/>
            <person name="Chaumeil P.A."/>
            <person name="Hugenholtz P."/>
        </authorList>
    </citation>
    <scope>NUCLEOTIDE SEQUENCE [LARGE SCALE GENOMIC DNA]</scope>
    <source>
        <strain evidence="11">UBA10948</strain>
    </source>
</reference>
<dbReference type="EC" id="5.4.2.12" evidence="5"/>
<dbReference type="Pfam" id="PF06415">
    <property type="entry name" value="iPGM_N"/>
    <property type="match status" value="1"/>
</dbReference>
<comment type="similarity">
    <text evidence="4">Belongs to the BPG-independent phosphoglycerate mutase family.</text>
</comment>
<evidence type="ECO:0000256" key="2">
    <source>
        <dbReference type="ARBA" id="ARBA00001936"/>
    </source>
</evidence>
<dbReference type="InterPro" id="IPR036646">
    <property type="entry name" value="PGAM_B_sf"/>
</dbReference>
<dbReference type="Proteomes" id="UP000263273">
    <property type="component" value="Unassembled WGS sequence"/>
</dbReference>
<dbReference type="GO" id="GO:0006007">
    <property type="term" value="P:glucose catabolic process"/>
    <property type="evidence" value="ECO:0007669"/>
    <property type="project" value="InterPro"/>
</dbReference>
<keyword evidence="9" id="KW-0413">Isomerase</keyword>
<dbReference type="GO" id="GO:0030145">
    <property type="term" value="F:manganese ion binding"/>
    <property type="evidence" value="ECO:0007669"/>
    <property type="project" value="InterPro"/>
</dbReference>
<keyword evidence="8" id="KW-0464">Manganese</keyword>
<dbReference type="GO" id="GO:0005829">
    <property type="term" value="C:cytosol"/>
    <property type="evidence" value="ECO:0007669"/>
    <property type="project" value="TreeGrafter"/>
</dbReference>
<dbReference type="EMBL" id="DNZF01000230">
    <property type="protein sequence ID" value="HBK54382.1"/>
    <property type="molecule type" value="Genomic_DNA"/>
</dbReference>
<feature type="non-terminal residue" evidence="11">
    <location>
        <position position="1"/>
    </location>
</feature>
<accession>A0A354Z1P4</accession>
<feature type="domain" description="BPG-independent PGAM N-terminal" evidence="10">
    <location>
        <begin position="23"/>
        <end position="82"/>
    </location>
</feature>
<name>A0A354Z1P4_9FIRM</name>
<dbReference type="Gene3D" id="3.40.720.10">
    <property type="entry name" value="Alkaline Phosphatase, subunit A"/>
    <property type="match status" value="1"/>
</dbReference>
<comment type="catalytic activity">
    <reaction evidence="1">
        <text>(2R)-2-phosphoglycerate = (2R)-3-phosphoglycerate</text>
        <dbReference type="Rhea" id="RHEA:15901"/>
        <dbReference type="ChEBI" id="CHEBI:58272"/>
        <dbReference type="ChEBI" id="CHEBI:58289"/>
        <dbReference type="EC" id="5.4.2.12"/>
    </reaction>
</comment>
<evidence type="ECO:0000313" key="12">
    <source>
        <dbReference type="Proteomes" id="UP000263273"/>
    </source>
</evidence>
<keyword evidence="6" id="KW-0479">Metal-binding</keyword>
<comment type="cofactor">
    <cofactor evidence="2">
        <name>Mn(2+)</name>
        <dbReference type="ChEBI" id="CHEBI:29035"/>
    </cofactor>
</comment>
<feature type="non-terminal residue" evidence="11">
    <location>
        <position position="82"/>
    </location>
</feature>
<dbReference type="Gene3D" id="3.40.1450.10">
    <property type="entry name" value="BPG-independent phosphoglycerate mutase, domain B"/>
    <property type="match status" value="1"/>
</dbReference>
<organism evidence="11 12">
    <name type="scientific">Syntrophomonas wolfei</name>
    <dbReference type="NCBI Taxonomy" id="863"/>
    <lineage>
        <taxon>Bacteria</taxon>
        <taxon>Bacillati</taxon>
        <taxon>Bacillota</taxon>
        <taxon>Clostridia</taxon>
        <taxon>Eubacteriales</taxon>
        <taxon>Syntrophomonadaceae</taxon>
        <taxon>Syntrophomonas</taxon>
    </lineage>
</organism>